<evidence type="ECO:0000256" key="1">
    <source>
        <dbReference type="SAM" id="MobiDB-lite"/>
    </source>
</evidence>
<evidence type="ECO:0000313" key="3">
    <source>
        <dbReference type="Proteomes" id="UP001241758"/>
    </source>
</evidence>
<evidence type="ECO:0000313" key="2">
    <source>
        <dbReference type="EMBL" id="MDI6104124.1"/>
    </source>
</evidence>
<evidence type="ECO:0008006" key="4">
    <source>
        <dbReference type="Google" id="ProtNLM"/>
    </source>
</evidence>
<comment type="caution">
    <text evidence="2">The sequence shown here is derived from an EMBL/GenBank/DDBJ whole genome shotgun (WGS) entry which is preliminary data.</text>
</comment>
<feature type="compositionally biased region" description="Polar residues" evidence="1">
    <location>
        <begin position="1"/>
        <end position="12"/>
    </location>
</feature>
<feature type="region of interest" description="Disordered" evidence="1">
    <location>
        <begin position="1"/>
        <end position="30"/>
    </location>
</feature>
<protein>
    <recommendedName>
        <fullName evidence="4">Ig-like domain-containing protein</fullName>
    </recommendedName>
</protein>
<dbReference type="Proteomes" id="UP001241758">
    <property type="component" value="Unassembled WGS sequence"/>
</dbReference>
<dbReference type="RefSeq" id="WP_282765414.1">
    <property type="nucleotide sequence ID" value="NZ_JASCTH010000030.1"/>
</dbReference>
<organism evidence="2 3">
    <name type="scientific">Actinoplanes sandaracinus</name>
    <dbReference type="NCBI Taxonomy" id="3045177"/>
    <lineage>
        <taxon>Bacteria</taxon>
        <taxon>Bacillati</taxon>
        <taxon>Actinomycetota</taxon>
        <taxon>Actinomycetes</taxon>
        <taxon>Micromonosporales</taxon>
        <taxon>Micromonosporaceae</taxon>
        <taxon>Actinoplanes</taxon>
    </lineage>
</organism>
<accession>A0ABT6WWJ7</accession>
<dbReference type="EMBL" id="JASCTH010000030">
    <property type="protein sequence ID" value="MDI6104124.1"/>
    <property type="molecule type" value="Genomic_DNA"/>
</dbReference>
<sequence>MSGNALTANTAMQCPHGGQVRATPSNTRAKSDAHLLTSGDTFTVAGCPFTLPPGAPSPCLSVTWIVADLRVTAGSPTLSESAAGMCLSGANVPQGPVSVVTTQRRVGTR</sequence>
<gene>
    <name evidence="2" type="ORF">QLQ12_36585</name>
</gene>
<keyword evidence="3" id="KW-1185">Reference proteome</keyword>
<reference evidence="2 3" key="1">
    <citation type="submission" date="2023-05" db="EMBL/GenBank/DDBJ databases">
        <title>Actinoplanes sp. NEAU-A12 genome sequencing.</title>
        <authorList>
            <person name="Wang Z.-S."/>
        </authorList>
    </citation>
    <scope>NUCLEOTIDE SEQUENCE [LARGE SCALE GENOMIC DNA]</scope>
    <source>
        <strain evidence="2 3">NEAU-A12</strain>
    </source>
</reference>
<name>A0ABT6WWJ7_9ACTN</name>
<proteinExistence type="predicted"/>